<proteinExistence type="predicted"/>
<accession>A0A545TUN2</accession>
<organism evidence="2 3">
    <name type="scientific">Denitrobaculum tricleocarpae</name>
    <dbReference type="NCBI Taxonomy" id="2591009"/>
    <lineage>
        <taxon>Bacteria</taxon>
        <taxon>Pseudomonadati</taxon>
        <taxon>Pseudomonadota</taxon>
        <taxon>Alphaproteobacteria</taxon>
        <taxon>Rhodospirillales</taxon>
        <taxon>Rhodospirillaceae</taxon>
        <taxon>Denitrobaculum</taxon>
    </lineage>
</organism>
<evidence type="ECO:0000256" key="1">
    <source>
        <dbReference type="SAM" id="Phobius"/>
    </source>
</evidence>
<name>A0A545TUN2_9PROT</name>
<dbReference type="EMBL" id="VHSH01000003">
    <property type="protein sequence ID" value="TQV80922.1"/>
    <property type="molecule type" value="Genomic_DNA"/>
</dbReference>
<protein>
    <submittedName>
        <fullName evidence="2">DUF2182 domain-containing protein</fullName>
    </submittedName>
</protein>
<dbReference type="InterPro" id="IPR018688">
    <property type="entry name" value="PpoB2-like"/>
</dbReference>
<feature type="transmembrane region" description="Helical" evidence="1">
    <location>
        <begin position="267"/>
        <end position="285"/>
    </location>
</feature>
<comment type="caution">
    <text evidence="2">The sequence shown here is derived from an EMBL/GenBank/DDBJ whole genome shotgun (WGS) entry which is preliminary data.</text>
</comment>
<dbReference type="OrthoDB" id="164118at2"/>
<feature type="transmembrane region" description="Helical" evidence="1">
    <location>
        <begin position="135"/>
        <end position="158"/>
    </location>
</feature>
<feature type="transmembrane region" description="Helical" evidence="1">
    <location>
        <begin position="92"/>
        <end position="115"/>
    </location>
</feature>
<gene>
    <name evidence="2" type="ORF">FKG95_12315</name>
</gene>
<reference evidence="2 3" key="1">
    <citation type="submission" date="2019-06" db="EMBL/GenBank/DDBJ databases">
        <title>Whole genome sequence for Rhodospirillaceae sp. R148.</title>
        <authorList>
            <person name="Wang G."/>
        </authorList>
    </citation>
    <scope>NUCLEOTIDE SEQUENCE [LARGE SCALE GENOMIC DNA]</scope>
    <source>
        <strain evidence="2 3">R148</strain>
    </source>
</reference>
<evidence type="ECO:0000313" key="2">
    <source>
        <dbReference type="EMBL" id="TQV80922.1"/>
    </source>
</evidence>
<sequence>MQGVVFFATLRWATLRWATLRWATLRWATLRWATLRWATLRWRWVGFFAALLTAWALLFAMQPEVVAPEGWEVLGADYWAAICRAAVEDASYLAVLAMWGLMSAAMMAPTAVPAFKSYDDLTHTDAADAAGFGSFIGGYLMAWLGFSILAAALQVTLANAGALDVEGRSLLPWLNTALLAGAGLYQFSPVKEACLSKCRAPMMFFMAEWRPGRTGALVMGLRLGAVCIGCCWALMLLGFVGGVMSLAWMGAAMLLMAFEKLPALGRYLTRPLGGLLLLCSLWSLFGAI</sequence>
<dbReference type="Proteomes" id="UP000315252">
    <property type="component" value="Unassembled WGS sequence"/>
</dbReference>
<keyword evidence="1" id="KW-1133">Transmembrane helix</keyword>
<dbReference type="Pfam" id="PF09948">
    <property type="entry name" value="PpoB2"/>
    <property type="match status" value="1"/>
</dbReference>
<keyword evidence="1" id="KW-0472">Membrane</keyword>
<feature type="transmembrane region" description="Helical" evidence="1">
    <location>
        <begin position="42"/>
        <end position="61"/>
    </location>
</feature>
<feature type="transmembrane region" description="Helical" evidence="1">
    <location>
        <begin position="223"/>
        <end position="255"/>
    </location>
</feature>
<dbReference type="RefSeq" id="WP_142896636.1">
    <property type="nucleotide sequence ID" value="NZ_ML660054.1"/>
</dbReference>
<keyword evidence="1" id="KW-0812">Transmembrane</keyword>
<keyword evidence="3" id="KW-1185">Reference proteome</keyword>
<evidence type="ECO:0000313" key="3">
    <source>
        <dbReference type="Proteomes" id="UP000315252"/>
    </source>
</evidence>
<dbReference type="AlphaFoldDB" id="A0A545TUN2"/>